<organism evidence="2 3">
    <name type="scientific">Crenothrix polyspora</name>
    <dbReference type="NCBI Taxonomy" id="360316"/>
    <lineage>
        <taxon>Bacteria</taxon>
        <taxon>Pseudomonadati</taxon>
        <taxon>Pseudomonadota</taxon>
        <taxon>Gammaproteobacteria</taxon>
        <taxon>Methylococcales</taxon>
        <taxon>Crenotrichaceae</taxon>
        <taxon>Crenothrix</taxon>
    </lineage>
</organism>
<dbReference type="OrthoDB" id="9788984at2"/>
<dbReference type="Pfam" id="PF04361">
    <property type="entry name" value="DUF494"/>
    <property type="match status" value="1"/>
</dbReference>
<dbReference type="EMBL" id="FUKJ01000180">
    <property type="protein sequence ID" value="SJM92281.1"/>
    <property type="molecule type" value="Genomic_DNA"/>
</dbReference>
<dbReference type="Proteomes" id="UP000195442">
    <property type="component" value="Unassembled WGS sequence"/>
</dbReference>
<comment type="similarity">
    <text evidence="1">Belongs to the Smg family.</text>
</comment>
<evidence type="ECO:0000313" key="2">
    <source>
        <dbReference type="EMBL" id="SJM92281.1"/>
    </source>
</evidence>
<dbReference type="InterPro" id="IPR007456">
    <property type="entry name" value="Smg"/>
</dbReference>
<gene>
    <name evidence="1 2" type="primary">smg</name>
    <name evidence="2" type="ORF">CRENPOLYSF2_2600006</name>
</gene>
<dbReference type="AlphaFoldDB" id="A0A1R4H8C4"/>
<keyword evidence="3" id="KW-1185">Reference proteome</keyword>
<reference evidence="3" key="1">
    <citation type="submission" date="2017-02" db="EMBL/GenBank/DDBJ databases">
        <authorList>
            <person name="Daims H."/>
        </authorList>
    </citation>
    <scope>NUCLEOTIDE SEQUENCE [LARGE SCALE GENOMIC DNA]</scope>
</reference>
<dbReference type="PANTHER" id="PTHR38692:SF1">
    <property type="entry name" value="PROTEIN SMG"/>
    <property type="match status" value="1"/>
</dbReference>
<proteinExistence type="inferred from homology"/>
<evidence type="ECO:0000313" key="3">
    <source>
        <dbReference type="Proteomes" id="UP000195442"/>
    </source>
</evidence>
<dbReference type="RefSeq" id="WP_087146900.1">
    <property type="nucleotide sequence ID" value="NZ_FUKJ01000180.1"/>
</dbReference>
<name>A0A1R4H8C4_9GAMM</name>
<sequence length="155" mass="17846">MKENVFDVLMYLFENYMEDEVEILPDSDVVRTELLAAGFEQIEVNKAFDWLESLGFQGAIKPTVTPAFRIFCAEEIAKLDLECRGFIMFLEQSGILNACNRELVIDRVMALGNEEISIEKLKWIVLMVLLSQPDEEIAFSRMEDIVYGLVPIYLH</sequence>
<evidence type="ECO:0000256" key="1">
    <source>
        <dbReference type="HAMAP-Rule" id="MF_00598"/>
    </source>
</evidence>
<dbReference type="PANTHER" id="PTHR38692">
    <property type="entry name" value="PROTEIN SMG"/>
    <property type="match status" value="1"/>
</dbReference>
<protein>
    <recommendedName>
        <fullName evidence="1">Protein Smg homolog</fullName>
    </recommendedName>
</protein>
<accession>A0A1R4H8C4</accession>
<dbReference type="HAMAP" id="MF_00598">
    <property type="entry name" value="Smg"/>
    <property type="match status" value="1"/>
</dbReference>